<dbReference type="PANTHER" id="PTHR43401:SF2">
    <property type="entry name" value="L-THREONINE 3-DEHYDROGENASE"/>
    <property type="match status" value="1"/>
</dbReference>
<reference evidence="6 7" key="1">
    <citation type="submission" date="2023-03" db="EMBL/GenBank/DDBJ databases">
        <title>Complete genome sequence of Tepidibacter sp. SWIR-1, isolated from a deep-sea hydrothermal vent.</title>
        <authorList>
            <person name="Li X."/>
        </authorList>
    </citation>
    <scope>NUCLEOTIDE SEQUENCE [LARGE SCALE GENOMIC DNA]</scope>
    <source>
        <strain evidence="6 7">SWIR-1</strain>
    </source>
</reference>
<gene>
    <name evidence="6" type="ORF">P4S50_00435</name>
</gene>
<evidence type="ECO:0000256" key="4">
    <source>
        <dbReference type="RuleBase" id="RU361277"/>
    </source>
</evidence>
<dbReference type="Pfam" id="PF00107">
    <property type="entry name" value="ADH_zinc_N"/>
    <property type="match status" value="1"/>
</dbReference>
<keyword evidence="1 4" id="KW-0479">Metal-binding</keyword>
<organism evidence="6 7">
    <name type="scientific">Tepidibacter hydrothermalis</name>
    <dbReference type="NCBI Taxonomy" id="3036126"/>
    <lineage>
        <taxon>Bacteria</taxon>
        <taxon>Bacillati</taxon>
        <taxon>Bacillota</taxon>
        <taxon>Clostridia</taxon>
        <taxon>Peptostreptococcales</taxon>
        <taxon>Peptostreptococcaceae</taxon>
        <taxon>Tepidibacter</taxon>
    </lineage>
</organism>
<comment type="cofactor">
    <cofactor evidence="4">
        <name>Zn(2+)</name>
        <dbReference type="ChEBI" id="CHEBI:29105"/>
    </cofactor>
</comment>
<evidence type="ECO:0000256" key="3">
    <source>
        <dbReference type="ARBA" id="ARBA00023002"/>
    </source>
</evidence>
<evidence type="ECO:0000259" key="5">
    <source>
        <dbReference type="SMART" id="SM00829"/>
    </source>
</evidence>
<name>A0ABY8EIE5_9FIRM</name>
<dbReference type="InterPro" id="IPR020843">
    <property type="entry name" value="ER"/>
</dbReference>
<dbReference type="Pfam" id="PF08240">
    <property type="entry name" value="ADH_N"/>
    <property type="match status" value="1"/>
</dbReference>
<sequence>MNKKQMRGAMFLEPGKIEVQEVNIPEIKENEVLVKVKYCGICGTDMHIYNGVYSKDKLPLIAGHEFSGTIEAVGKNVNRFKGGEKVVADINFSCGTCFYCRQDQPLMCEQMEQLGIHIDGAFAEYVAIPEHMIYEIPDEMDFKDAALLEPISCVVRSAKKYNIKFAESVVIIGDGAIALIHVQMAKICGAAPIIVVGLDDKRMEKAKELGTDYVIKSGEGMYDEVKSLTEGRGGDVVIESVGLPVTYEQTFKLVRPGGRIVAFGLAKEDCMVGYKPFEVIIKELSMVGTVAGAKNDLAESITLVKHNRFNLEDYKTTVVQLEDIAQAFERLKTDRSVLKILVDME</sequence>
<accession>A0ABY8EIE5</accession>
<dbReference type="Proteomes" id="UP001222800">
    <property type="component" value="Chromosome"/>
</dbReference>
<keyword evidence="7" id="KW-1185">Reference proteome</keyword>
<protein>
    <submittedName>
        <fullName evidence="6">Alcohol dehydrogenase catalytic domain-containing protein</fullName>
    </submittedName>
</protein>
<keyword evidence="3" id="KW-0560">Oxidoreductase</keyword>
<dbReference type="InterPro" id="IPR013154">
    <property type="entry name" value="ADH-like_N"/>
</dbReference>
<evidence type="ECO:0000313" key="7">
    <source>
        <dbReference type="Proteomes" id="UP001222800"/>
    </source>
</evidence>
<evidence type="ECO:0000256" key="1">
    <source>
        <dbReference type="ARBA" id="ARBA00022723"/>
    </source>
</evidence>
<feature type="domain" description="Enoyl reductase (ER)" evidence="5">
    <location>
        <begin position="15"/>
        <end position="342"/>
    </location>
</feature>
<dbReference type="RefSeq" id="WP_277732540.1">
    <property type="nucleotide sequence ID" value="NZ_CP120733.1"/>
</dbReference>
<evidence type="ECO:0000256" key="2">
    <source>
        <dbReference type="ARBA" id="ARBA00022833"/>
    </source>
</evidence>
<dbReference type="SMART" id="SM00829">
    <property type="entry name" value="PKS_ER"/>
    <property type="match status" value="1"/>
</dbReference>
<dbReference type="PANTHER" id="PTHR43401">
    <property type="entry name" value="L-THREONINE 3-DEHYDROGENASE"/>
    <property type="match status" value="1"/>
</dbReference>
<dbReference type="Gene3D" id="3.90.180.10">
    <property type="entry name" value="Medium-chain alcohol dehydrogenases, catalytic domain"/>
    <property type="match status" value="1"/>
</dbReference>
<proteinExistence type="inferred from homology"/>
<dbReference type="SUPFAM" id="SSF50129">
    <property type="entry name" value="GroES-like"/>
    <property type="match status" value="1"/>
</dbReference>
<dbReference type="SUPFAM" id="SSF51735">
    <property type="entry name" value="NAD(P)-binding Rossmann-fold domains"/>
    <property type="match status" value="1"/>
</dbReference>
<dbReference type="InterPro" id="IPR011032">
    <property type="entry name" value="GroES-like_sf"/>
</dbReference>
<evidence type="ECO:0000313" key="6">
    <source>
        <dbReference type="EMBL" id="WFD10573.1"/>
    </source>
</evidence>
<dbReference type="Gene3D" id="3.40.50.720">
    <property type="entry name" value="NAD(P)-binding Rossmann-like Domain"/>
    <property type="match status" value="1"/>
</dbReference>
<dbReference type="InterPro" id="IPR036291">
    <property type="entry name" value="NAD(P)-bd_dom_sf"/>
</dbReference>
<dbReference type="InterPro" id="IPR002328">
    <property type="entry name" value="ADH_Zn_CS"/>
</dbReference>
<dbReference type="InterPro" id="IPR050129">
    <property type="entry name" value="Zn_alcohol_dh"/>
</dbReference>
<comment type="similarity">
    <text evidence="4">Belongs to the zinc-containing alcohol dehydrogenase family.</text>
</comment>
<keyword evidence="2 4" id="KW-0862">Zinc</keyword>
<dbReference type="EMBL" id="CP120733">
    <property type="protein sequence ID" value="WFD10573.1"/>
    <property type="molecule type" value="Genomic_DNA"/>
</dbReference>
<dbReference type="InterPro" id="IPR013149">
    <property type="entry name" value="ADH-like_C"/>
</dbReference>
<dbReference type="PROSITE" id="PS00059">
    <property type="entry name" value="ADH_ZINC"/>
    <property type="match status" value="1"/>
</dbReference>